<dbReference type="EMBL" id="JANAKD010000324">
    <property type="protein sequence ID" value="KAJ3494999.1"/>
    <property type="molecule type" value="Genomic_DNA"/>
</dbReference>
<name>A0ACC1R008_9HYPO</name>
<evidence type="ECO:0000313" key="2">
    <source>
        <dbReference type="Proteomes" id="UP001148737"/>
    </source>
</evidence>
<comment type="caution">
    <text evidence="1">The sequence shown here is derived from an EMBL/GenBank/DDBJ whole genome shotgun (WGS) entry which is preliminary data.</text>
</comment>
<reference evidence="1" key="1">
    <citation type="submission" date="2022-07" db="EMBL/GenBank/DDBJ databases">
        <title>Genome Sequence of Lecanicillium saksenae.</title>
        <authorList>
            <person name="Buettner E."/>
        </authorList>
    </citation>
    <scope>NUCLEOTIDE SEQUENCE</scope>
    <source>
        <strain evidence="1">VT-O1</strain>
    </source>
</reference>
<evidence type="ECO:0000313" key="1">
    <source>
        <dbReference type="EMBL" id="KAJ3494999.1"/>
    </source>
</evidence>
<sequence>MVNLTQLLSAAKSAKVYDRRIQGIFDDTKKILRAGTGIRGTFIPHHQVAEVCHCLNIEMAGLPDFLVGAGNNNNVPIKFFSWREKQIAYFQGTVNLNQIVLAAGRQTSVFRRKGVQKLLQNATQLSGDRTTAGTFIPHAKAISVCTQLRIKFDDLPEFIAKRSDPQFTGSFDFFEWHGHSVAHIPNHRLVNATQMFMAVGYSRQALSDPGFDSHFSKKYPKKGGSGTQGTYVLYGDAIRACEAKAIDTRQLLALLLEVERE</sequence>
<keyword evidence="2" id="KW-1185">Reference proteome</keyword>
<protein>
    <submittedName>
        <fullName evidence="1">Uncharacterized protein</fullName>
    </submittedName>
</protein>
<proteinExistence type="predicted"/>
<dbReference type="Proteomes" id="UP001148737">
    <property type="component" value="Unassembled WGS sequence"/>
</dbReference>
<gene>
    <name evidence="1" type="ORF">NLG97_g3705</name>
</gene>
<organism evidence="1 2">
    <name type="scientific">Lecanicillium saksenae</name>
    <dbReference type="NCBI Taxonomy" id="468837"/>
    <lineage>
        <taxon>Eukaryota</taxon>
        <taxon>Fungi</taxon>
        <taxon>Dikarya</taxon>
        <taxon>Ascomycota</taxon>
        <taxon>Pezizomycotina</taxon>
        <taxon>Sordariomycetes</taxon>
        <taxon>Hypocreomycetidae</taxon>
        <taxon>Hypocreales</taxon>
        <taxon>Cordycipitaceae</taxon>
        <taxon>Lecanicillium</taxon>
    </lineage>
</organism>
<accession>A0ACC1R008</accession>